<dbReference type="Proteomes" id="UP001605036">
    <property type="component" value="Unassembled WGS sequence"/>
</dbReference>
<feature type="compositionally biased region" description="Polar residues" evidence="1">
    <location>
        <begin position="184"/>
        <end position="195"/>
    </location>
</feature>
<keyword evidence="3" id="KW-1185">Reference proteome</keyword>
<evidence type="ECO:0000313" key="2">
    <source>
        <dbReference type="EMBL" id="KAL2631481.1"/>
    </source>
</evidence>
<organism evidence="2 3">
    <name type="scientific">Riccia fluitans</name>
    <dbReference type="NCBI Taxonomy" id="41844"/>
    <lineage>
        <taxon>Eukaryota</taxon>
        <taxon>Viridiplantae</taxon>
        <taxon>Streptophyta</taxon>
        <taxon>Embryophyta</taxon>
        <taxon>Marchantiophyta</taxon>
        <taxon>Marchantiopsida</taxon>
        <taxon>Marchantiidae</taxon>
        <taxon>Marchantiales</taxon>
        <taxon>Ricciaceae</taxon>
        <taxon>Riccia</taxon>
    </lineage>
</organism>
<sequence>MAASAAIFALSSSTVGVTSTLSSRSSFASQPINAAAPTSRTAKRAVVAVRASAPKEARPARKELIAGLVAAGAALAVAGSSMQIDGSAFAVSGPGNDGAAITAKLADDLLKAGDDLVNNDSPPRYGGERVGAQAQKNADKIAQQGGSGAVEGLQNSVDAGNDAVSTAKTNVEKTGQKLGEFFNQDKSSGNISSTDPLEGVSNVKEGVKDLLGNGSEKVKSDIESASQKVGSDVATAANGRTAGDAVETGKGFFNDLKNKITDSISK</sequence>
<comment type="caution">
    <text evidence="2">The sequence shown here is derived from an EMBL/GenBank/DDBJ whole genome shotgun (WGS) entry which is preliminary data.</text>
</comment>
<gene>
    <name evidence="2" type="ORF">R1flu_016167</name>
</gene>
<reference evidence="2 3" key="1">
    <citation type="submission" date="2024-09" db="EMBL/GenBank/DDBJ databases">
        <title>Chromosome-scale assembly of Riccia fluitans.</title>
        <authorList>
            <person name="Paukszto L."/>
            <person name="Sawicki J."/>
            <person name="Karawczyk K."/>
            <person name="Piernik-Szablinska J."/>
            <person name="Szczecinska M."/>
            <person name="Mazdziarz M."/>
        </authorList>
    </citation>
    <scope>NUCLEOTIDE SEQUENCE [LARGE SCALE GENOMIC DNA]</scope>
    <source>
        <strain evidence="2">Rf_01</strain>
        <tissue evidence="2">Aerial parts of the thallus</tissue>
    </source>
</reference>
<feature type="region of interest" description="Disordered" evidence="1">
    <location>
        <begin position="180"/>
        <end position="200"/>
    </location>
</feature>
<name>A0ABD1YL30_9MARC</name>
<protein>
    <submittedName>
        <fullName evidence="2">Uncharacterized protein</fullName>
    </submittedName>
</protein>
<evidence type="ECO:0000313" key="3">
    <source>
        <dbReference type="Proteomes" id="UP001605036"/>
    </source>
</evidence>
<evidence type="ECO:0000256" key="1">
    <source>
        <dbReference type="SAM" id="MobiDB-lite"/>
    </source>
</evidence>
<dbReference type="AlphaFoldDB" id="A0ABD1YL30"/>
<proteinExistence type="predicted"/>
<dbReference type="EMBL" id="JBHFFA010000004">
    <property type="protein sequence ID" value="KAL2631481.1"/>
    <property type="molecule type" value="Genomic_DNA"/>
</dbReference>
<accession>A0ABD1YL30</accession>